<evidence type="ECO:0000256" key="1">
    <source>
        <dbReference type="SAM" id="Phobius"/>
    </source>
</evidence>
<reference evidence="2" key="1">
    <citation type="submission" date="2018-02" db="EMBL/GenBank/DDBJ databases">
        <title>Rhizophora mucronata_Transcriptome.</title>
        <authorList>
            <person name="Meera S.P."/>
            <person name="Sreeshan A."/>
            <person name="Augustine A."/>
        </authorList>
    </citation>
    <scope>NUCLEOTIDE SEQUENCE</scope>
    <source>
        <tissue evidence="2">Leaf</tissue>
    </source>
</reference>
<keyword evidence="1" id="KW-0812">Transmembrane</keyword>
<evidence type="ECO:0000313" key="2">
    <source>
        <dbReference type="EMBL" id="MBX45701.1"/>
    </source>
</evidence>
<proteinExistence type="predicted"/>
<organism evidence="2">
    <name type="scientific">Rhizophora mucronata</name>
    <name type="common">Asiatic mangrove</name>
    <dbReference type="NCBI Taxonomy" id="61149"/>
    <lineage>
        <taxon>Eukaryota</taxon>
        <taxon>Viridiplantae</taxon>
        <taxon>Streptophyta</taxon>
        <taxon>Embryophyta</taxon>
        <taxon>Tracheophyta</taxon>
        <taxon>Spermatophyta</taxon>
        <taxon>Magnoliopsida</taxon>
        <taxon>eudicotyledons</taxon>
        <taxon>Gunneridae</taxon>
        <taxon>Pentapetalae</taxon>
        <taxon>rosids</taxon>
        <taxon>fabids</taxon>
        <taxon>Malpighiales</taxon>
        <taxon>Rhizophoraceae</taxon>
        <taxon>Rhizophora</taxon>
    </lineage>
</organism>
<feature type="transmembrane region" description="Helical" evidence="1">
    <location>
        <begin position="58"/>
        <end position="79"/>
    </location>
</feature>
<accession>A0A2P2NTI7</accession>
<sequence length="86" mass="9514">MTFRGCGLSGPLSRCPEVKYNHPSHKPVRVVFTRKGSFPITDQVNESRSNLKISPTRIILLVIGCFSVVPPVMMTELFASTQAHSI</sequence>
<keyword evidence="1" id="KW-0472">Membrane</keyword>
<protein>
    <submittedName>
        <fullName evidence="2">Uncharacterized protein</fullName>
    </submittedName>
</protein>
<dbReference type="EMBL" id="GGEC01065217">
    <property type="protein sequence ID" value="MBX45701.1"/>
    <property type="molecule type" value="Transcribed_RNA"/>
</dbReference>
<keyword evidence="1" id="KW-1133">Transmembrane helix</keyword>
<name>A0A2P2NTI7_RHIMU</name>
<dbReference type="AlphaFoldDB" id="A0A2P2NTI7"/>